<organism evidence="2 3">
    <name type="scientific">Oikopleura dioica</name>
    <name type="common">Tunicate</name>
    <dbReference type="NCBI Taxonomy" id="34765"/>
    <lineage>
        <taxon>Eukaryota</taxon>
        <taxon>Metazoa</taxon>
        <taxon>Chordata</taxon>
        <taxon>Tunicata</taxon>
        <taxon>Appendicularia</taxon>
        <taxon>Copelata</taxon>
        <taxon>Oikopleuridae</taxon>
        <taxon>Oikopleura</taxon>
    </lineage>
</organism>
<dbReference type="EMBL" id="OU015569">
    <property type="protein sequence ID" value="CAG5096236.1"/>
    <property type="molecule type" value="Genomic_DNA"/>
</dbReference>
<reference evidence="2 3" key="1">
    <citation type="submission" date="2021-04" db="EMBL/GenBank/DDBJ databases">
        <authorList>
            <person name="Bliznina A."/>
        </authorList>
    </citation>
    <scope>NUCLEOTIDE SEQUENCE [LARGE SCALE GENOMIC DNA]</scope>
</reference>
<proteinExistence type="predicted"/>
<evidence type="ECO:0000256" key="1">
    <source>
        <dbReference type="SAM" id="Phobius"/>
    </source>
</evidence>
<dbReference type="Proteomes" id="UP001158576">
    <property type="component" value="Chromosome XSR"/>
</dbReference>
<sequence length="91" mass="10006">MSCGRDNCTASNKFGIFLVVLYIVYLSIGAAVFQALETPKELQKCDAARKSVLDKVDMLGNEFGAQLRLMAAERGAIEVNFVRFALPLEMS</sequence>
<keyword evidence="3" id="KW-1185">Reference proteome</keyword>
<feature type="transmembrane region" description="Helical" evidence="1">
    <location>
        <begin position="14"/>
        <end position="36"/>
    </location>
</feature>
<keyword evidence="1" id="KW-1133">Transmembrane helix</keyword>
<evidence type="ECO:0000313" key="3">
    <source>
        <dbReference type="Proteomes" id="UP001158576"/>
    </source>
</evidence>
<keyword evidence="1" id="KW-0472">Membrane</keyword>
<accession>A0ABN7SGD6</accession>
<dbReference type="Gene3D" id="1.10.287.70">
    <property type="match status" value="1"/>
</dbReference>
<gene>
    <name evidence="2" type="ORF">OKIOD_LOCUS6087</name>
</gene>
<keyword evidence="1" id="KW-0812">Transmembrane</keyword>
<name>A0ABN7SGD6_OIKDI</name>
<protein>
    <submittedName>
        <fullName evidence="2">Oidioi.mRNA.OKI2018_I69.XSR.g14529.t1.cds</fullName>
    </submittedName>
</protein>
<evidence type="ECO:0000313" key="2">
    <source>
        <dbReference type="EMBL" id="CAG5096236.1"/>
    </source>
</evidence>